<dbReference type="RefSeq" id="WP_050639557.1">
    <property type="nucleotide sequence ID" value="NZ_CABKUE010000007.1"/>
</dbReference>
<reference evidence="6 7" key="1">
    <citation type="submission" date="2015-09" db="EMBL/GenBank/DDBJ databases">
        <authorList>
            <consortium name="Pathogen Informatics"/>
        </authorList>
    </citation>
    <scope>NUCLEOTIDE SEQUENCE [LARGE SCALE GENOMIC DNA]</scope>
    <source>
        <strain evidence="6 7">2789STDY5834876</strain>
    </source>
</reference>
<proteinExistence type="predicted"/>
<dbReference type="SUPFAM" id="SSF53822">
    <property type="entry name" value="Periplasmic binding protein-like I"/>
    <property type="match status" value="1"/>
</dbReference>
<dbReference type="InterPro" id="IPR028082">
    <property type="entry name" value="Peripla_BP_I"/>
</dbReference>
<dbReference type="Pfam" id="PF13377">
    <property type="entry name" value="Peripla_BP_3"/>
    <property type="match status" value="1"/>
</dbReference>
<gene>
    <name evidence="6" type="primary">ccpA_4</name>
    <name evidence="6" type="ORF">ERS852491_01281</name>
</gene>
<sequence length="343" mass="38426">METIKDIARICGVGVSTVSRAINNHPDINPETKEMVMRVIKEHNYIPNNSARNLKRSDAKAIAVLVKGITNPFFNDMIGIIEQETQRKKYTFILQRVEEHENELDAAIELVKEKKLKGIIFLGGFITHSSEHLAQLDVPFVLSTSGIVNEETEEGPLWSSVSVDDYAESYKMTDYLCRAGHKKIAIISADQEDESIGKLRFEGYLKALEDNHIQPDEALICHMDYVTDSYSMKTGYRLMKSLLAKKQEFTAVYAIADSLAIGACRALTETGIRIPQDCSVAGFDGLEIGSYYTPTLTTIRQPVEKMAKVTIDLLFNIIRKNGQHKKVVLPGELLVRESTRGLV</sequence>
<dbReference type="PROSITE" id="PS50932">
    <property type="entry name" value="HTH_LACI_2"/>
    <property type="match status" value="1"/>
</dbReference>
<dbReference type="SMART" id="SM00354">
    <property type="entry name" value="HTH_LACI"/>
    <property type="match status" value="1"/>
</dbReference>
<evidence type="ECO:0000313" key="6">
    <source>
        <dbReference type="EMBL" id="CUO10284.1"/>
    </source>
</evidence>
<organism evidence="6 7">
    <name type="scientific">Faecalicatena contorta</name>
    <dbReference type="NCBI Taxonomy" id="39482"/>
    <lineage>
        <taxon>Bacteria</taxon>
        <taxon>Bacillati</taxon>
        <taxon>Bacillota</taxon>
        <taxon>Clostridia</taxon>
        <taxon>Lachnospirales</taxon>
        <taxon>Lachnospiraceae</taxon>
        <taxon>Faecalicatena</taxon>
    </lineage>
</organism>
<keyword evidence="2" id="KW-0238">DNA-binding</keyword>
<evidence type="ECO:0000256" key="1">
    <source>
        <dbReference type="ARBA" id="ARBA00023015"/>
    </source>
</evidence>
<dbReference type="OrthoDB" id="9775106at2"/>
<protein>
    <submittedName>
        <fullName evidence="6">Glucose-resistance amylase regulator</fullName>
    </submittedName>
</protein>
<dbReference type="GO" id="GO:0003700">
    <property type="term" value="F:DNA-binding transcription factor activity"/>
    <property type="evidence" value="ECO:0007669"/>
    <property type="project" value="TreeGrafter"/>
</dbReference>
<keyword evidence="1" id="KW-0805">Transcription regulation</keyword>
<evidence type="ECO:0000259" key="5">
    <source>
        <dbReference type="PROSITE" id="PS50932"/>
    </source>
</evidence>
<feature type="coiled-coil region" evidence="4">
    <location>
        <begin position="90"/>
        <end position="117"/>
    </location>
</feature>
<evidence type="ECO:0000256" key="3">
    <source>
        <dbReference type="ARBA" id="ARBA00023163"/>
    </source>
</evidence>
<dbReference type="InterPro" id="IPR010982">
    <property type="entry name" value="Lambda_DNA-bd_dom_sf"/>
</dbReference>
<dbReference type="InterPro" id="IPR046335">
    <property type="entry name" value="LacI/GalR-like_sensor"/>
</dbReference>
<dbReference type="CDD" id="cd06267">
    <property type="entry name" value="PBP1_LacI_sugar_binding-like"/>
    <property type="match status" value="1"/>
</dbReference>
<dbReference type="AlphaFoldDB" id="A0A174CAR2"/>
<dbReference type="Gene3D" id="3.40.50.2300">
    <property type="match status" value="2"/>
</dbReference>
<feature type="domain" description="HTH lacI-type" evidence="5">
    <location>
        <begin position="3"/>
        <end position="56"/>
    </location>
</feature>
<dbReference type="InterPro" id="IPR000843">
    <property type="entry name" value="HTH_LacI"/>
</dbReference>
<dbReference type="SUPFAM" id="SSF47413">
    <property type="entry name" value="lambda repressor-like DNA-binding domains"/>
    <property type="match status" value="1"/>
</dbReference>
<dbReference type="GO" id="GO:0000976">
    <property type="term" value="F:transcription cis-regulatory region binding"/>
    <property type="evidence" value="ECO:0007669"/>
    <property type="project" value="TreeGrafter"/>
</dbReference>
<dbReference type="CDD" id="cd01392">
    <property type="entry name" value="HTH_LacI"/>
    <property type="match status" value="1"/>
</dbReference>
<dbReference type="Pfam" id="PF00356">
    <property type="entry name" value="LacI"/>
    <property type="match status" value="1"/>
</dbReference>
<accession>A0A174CAR2</accession>
<evidence type="ECO:0000313" key="7">
    <source>
        <dbReference type="Proteomes" id="UP000095544"/>
    </source>
</evidence>
<evidence type="ECO:0000256" key="4">
    <source>
        <dbReference type="SAM" id="Coils"/>
    </source>
</evidence>
<evidence type="ECO:0000256" key="2">
    <source>
        <dbReference type="ARBA" id="ARBA00023125"/>
    </source>
</evidence>
<keyword evidence="3" id="KW-0804">Transcription</keyword>
<dbReference type="PANTHER" id="PTHR30146:SF109">
    <property type="entry name" value="HTH-TYPE TRANSCRIPTIONAL REGULATOR GALS"/>
    <property type="match status" value="1"/>
</dbReference>
<name>A0A174CAR2_9FIRM</name>
<dbReference type="PANTHER" id="PTHR30146">
    <property type="entry name" value="LACI-RELATED TRANSCRIPTIONAL REPRESSOR"/>
    <property type="match status" value="1"/>
</dbReference>
<dbReference type="EMBL" id="CYZU01000009">
    <property type="protein sequence ID" value="CUO10284.1"/>
    <property type="molecule type" value="Genomic_DNA"/>
</dbReference>
<keyword evidence="4" id="KW-0175">Coiled coil</keyword>
<dbReference type="STRING" id="39482.ERS852491_01281"/>
<dbReference type="Proteomes" id="UP000095544">
    <property type="component" value="Unassembled WGS sequence"/>
</dbReference>
<dbReference type="Gene3D" id="1.10.260.40">
    <property type="entry name" value="lambda repressor-like DNA-binding domains"/>
    <property type="match status" value="1"/>
</dbReference>